<evidence type="ECO:0000256" key="1">
    <source>
        <dbReference type="SAM" id="MobiDB-lite"/>
    </source>
</evidence>
<evidence type="ECO:0000313" key="3">
    <source>
        <dbReference type="Proteomes" id="UP000198959"/>
    </source>
</evidence>
<proteinExistence type="predicted"/>
<organism evidence="2 3">
    <name type="scientific">Micromonospora pallida</name>
    <dbReference type="NCBI Taxonomy" id="145854"/>
    <lineage>
        <taxon>Bacteria</taxon>
        <taxon>Bacillati</taxon>
        <taxon>Actinomycetota</taxon>
        <taxon>Actinomycetes</taxon>
        <taxon>Micromonosporales</taxon>
        <taxon>Micromonosporaceae</taxon>
        <taxon>Micromonospora</taxon>
    </lineage>
</organism>
<keyword evidence="3" id="KW-1185">Reference proteome</keyword>
<sequence length="131" mass="14151">MDPLTLTVATTLVAWTTTELAQGGRLAVSTLIDFLQDRFRREPEARDIIEGVLHEPSPETARRLAELLDREAQRDPAFGAELRARWERTDAAVTAGPGRVANSVSGDVGGPVVQPRDIHGGISFGGDLPRP</sequence>
<dbReference type="RefSeq" id="WP_091646465.1">
    <property type="nucleotide sequence ID" value="NZ_FMHW01000002.1"/>
</dbReference>
<dbReference type="Proteomes" id="UP000198959">
    <property type="component" value="Unassembled WGS sequence"/>
</dbReference>
<feature type="region of interest" description="Disordered" evidence="1">
    <location>
        <begin position="97"/>
        <end position="131"/>
    </location>
</feature>
<dbReference type="STRING" id="145854.GA0074692_3847"/>
<dbReference type="OrthoDB" id="4555377at2"/>
<protein>
    <submittedName>
        <fullName evidence="2">Uncharacterized protein</fullName>
    </submittedName>
</protein>
<evidence type="ECO:0000313" key="2">
    <source>
        <dbReference type="EMBL" id="SCL34499.1"/>
    </source>
</evidence>
<name>A0A1C6SYR3_9ACTN</name>
<dbReference type="AlphaFoldDB" id="A0A1C6SYR3"/>
<reference evidence="3" key="1">
    <citation type="submission" date="2016-06" db="EMBL/GenBank/DDBJ databases">
        <authorList>
            <person name="Varghese N."/>
            <person name="Submissions Spin"/>
        </authorList>
    </citation>
    <scope>NUCLEOTIDE SEQUENCE [LARGE SCALE GENOMIC DNA]</scope>
    <source>
        <strain evidence="3">DSM 43817</strain>
    </source>
</reference>
<dbReference type="EMBL" id="FMHW01000002">
    <property type="protein sequence ID" value="SCL34499.1"/>
    <property type="molecule type" value="Genomic_DNA"/>
</dbReference>
<gene>
    <name evidence="2" type="ORF">GA0074692_3847</name>
</gene>
<accession>A0A1C6SYR3</accession>